<name>A0A1H7GGT2_AQUAM</name>
<dbReference type="RefSeq" id="WP_091404696.1">
    <property type="nucleotide sequence ID" value="NZ_FOAB01000001.1"/>
</dbReference>
<protein>
    <submittedName>
        <fullName evidence="2">Uncharacterized protein</fullName>
    </submittedName>
</protein>
<dbReference type="AlphaFoldDB" id="A0A1H7GGT2"/>
<evidence type="ECO:0000256" key="1">
    <source>
        <dbReference type="SAM" id="SignalP"/>
    </source>
</evidence>
<evidence type="ECO:0000313" key="2">
    <source>
        <dbReference type="EMBL" id="SEK36727.1"/>
    </source>
</evidence>
<dbReference type="Proteomes" id="UP000198521">
    <property type="component" value="Unassembled WGS sequence"/>
</dbReference>
<proteinExistence type="predicted"/>
<feature type="chain" id="PRO_5011462744" evidence="1">
    <location>
        <begin position="20"/>
        <end position="334"/>
    </location>
</feature>
<dbReference type="STRING" id="1038014.SAMN04487910_0357"/>
<organism evidence="2 3">
    <name type="scientific">Aquimarina amphilecti</name>
    <dbReference type="NCBI Taxonomy" id="1038014"/>
    <lineage>
        <taxon>Bacteria</taxon>
        <taxon>Pseudomonadati</taxon>
        <taxon>Bacteroidota</taxon>
        <taxon>Flavobacteriia</taxon>
        <taxon>Flavobacteriales</taxon>
        <taxon>Flavobacteriaceae</taxon>
        <taxon>Aquimarina</taxon>
    </lineage>
</organism>
<dbReference type="EMBL" id="FOAB01000001">
    <property type="protein sequence ID" value="SEK36727.1"/>
    <property type="molecule type" value="Genomic_DNA"/>
</dbReference>
<keyword evidence="3" id="KW-1185">Reference proteome</keyword>
<feature type="signal peptide" evidence="1">
    <location>
        <begin position="1"/>
        <end position="19"/>
    </location>
</feature>
<evidence type="ECO:0000313" key="3">
    <source>
        <dbReference type="Proteomes" id="UP000198521"/>
    </source>
</evidence>
<gene>
    <name evidence="2" type="ORF">SAMN04487910_0357</name>
</gene>
<keyword evidence="1" id="KW-0732">Signal</keyword>
<reference evidence="3" key="1">
    <citation type="submission" date="2016-10" db="EMBL/GenBank/DDBJ databases">
        <authorList>
            <person name="Varghese N."/>
            <person name="Submissions S."/>
        </authorList>
    </citation>
    <scope>NUCLEOTIDE SEQUENCE [LARGE SCALE GENOMIC DNA]</scope>
    <source>
        <strain evidence="3">DSM 25232 / NCIMB 14723 / 92V</strain>
    </source>
</reference>
<sequence>MKKYYIFVLLISVLNLSIAQTDDTVLSNINNLVNKNDRQESISLLFQTINKDISRLTEHKELINKNLNNILKDSTFDYSVLHLSLELASNDLLIIDKESELTLIKHNKNFRSKLKQVKEYHNWIWNDESYLENRTNSGIILDVLGYCKNAVSIEELKESVNYYIDTRPKFFATISLLRRNQGVDKEIILAISKEDETRGLLYKHLKEYNKLSIFPKKHLNQKDLSRADMVNWLIYPTELARVPTNIELVKIFTIEYDDVGPADFYLWKFNADDETWKKDGYMAGLSGPFVRKESPTMDAYGYTFSAFTKFKEKSPEEHFNEIIEILDKWNNQKQ</sequence>
<dbReference type="OrthoDB" id="2618657at2"/>
<accession>A0A1H7GGT2</accession>